<keyword evidence="2 6" id="KW-0479">Metal-binding</keyword>
<dbReference type="Proteomes" id="UP001556040">
    <property type="component" value="Unassembled WGS sequence"/>
</dbReference>
<dbReference type="CDD" id="cd09607">
    <property type="entry name" value="M3B_PepF"/>
    <property type="match status" value="1"/>
</dbReference>
<dbReference type="InterPro" id="IPR013647">
    <property type="entry name" value="OligopepF_N_dom"/>
</dbReference>
<dbReference type="EMBL" id="JBFMIA010000008">
    <property type="protein sequence ID" value="MEW9502245.1"/>
    <property type="molecule type" value="Genomic_DNA"/>
</dbReference>
<dbReference type="InterPro" id="IPR001567">
    <property type="entry name" value="Pept_M3A_M3B_dom"/>
</dbReference>
<comment type="similarity">
    <text evidence="6">Belongs to the peptidase M3 family.</text>
</comment>
<keyword evidence="5 6" id="KW-0482">Metalloprotease</keyword>
<evidence type="ECO:0000259" key="8">
    <source>
        <dbReference type="Pfam" id="PF08439"/>
    </source>
</evidence>
<evidence type="ECO:0000256" key="2">
    <source>
        <dbReference type="ARBA" id="ARBA00022723"/>
    </source>
</evidence>
<evidence type="ECO:0000256" key="6">
    <source>
        <dbReference type="RuleBase" id="RU003435"/>
    </source>
</evidence>
<reference evidence="9 10" key="1">
    <citation type="journal article" date="1979" name="Int. J. Syst. Evol. Microbiol.">
        <title>Bacillus globisporus subsp. marinus subsp. nov.</title>
        <authorList>
            <person name="Liu H."/>
        </authorList>
    </citation>
    <scope>NUCLEOTIDE SEQUENCE [LARGE SCALE GENOMIC DNA]</scope>
    <source>
        <strain evidence="9 10">DSM 1297</strain>
    </source>
</reference>
<comment type="caution">
    <text evidence="9">The sequence shown here is derived from an EMBL/GenBank/DDBJ whole genome shotgun (WGS) entry which is preliminary data.</text>
</comment>
<dbReference type="Gene3D" id="1.10.1370.20">
    <property type="entry name" value="Oligoendopeptidase f, C-terminal domain"/>
    <property type="match status" value="1"/>
</dbReference>
<dbReference type="RefSeq" id="WP_367779733.1">
    <property type="nucleotide sequence ID" value="NZ_JBFMIA010000008.1"/>
</dbReference>
<gene>
    <name evidence="9" type="ORF">AB1471_10605</name>
</gene>
<dbReference type="InterPro" id="IPR011977">
    <property type="entry name" value="Pept_M3B_clade3"/>
</dbReference>
<dbReference type="Pfam" id="PF01432">
    <property type="entry name" value="Peptidase_M3"/>
    <property type="match status" value="1"/>
</dbReference>
<evidence type="ECO:0000256" key="4">
    <source>
        <dbReference type="ARBA" id="ARBA00022833"/>
    </source>
</evidence>
<keyword evidence="1 6" id="KW-0645">Protease</keyword>
<dbReference type="EC" id="3.4.-.-" evidence="9"/>
<organism evidence="9 10">
    <name type="scientific">Jeotgalibacillus marinus</name>
    <dbReference type="NCBI Taxonomy" id="86667"/>
    <lineage>
        <taxon>Bacteria</taxon>
        <taxon>Bacillati</taxon>
        <taxon>Bacillota</taxon>
        <taxon>Bacilli</taxon>
        <taxon>Bacillales</taxon>
        <taxon>Caryophanaceae</taxon>
        <taxon>Jeotgalibacillus</taxon>
    </lineage>
</organism>
<dbReference type="GO" id="GO:0016787">
    <property type="term" value="F:hydrolase activity"/>
    <property type="evidence" value="ECO:0007669"/>
    <property type="project" value="UniProtKB-KW"/>
</dbReference>
<keyword evidence="3 6" id="KW-0378">Hydrolase</keyword>
<dbReference type="PANTHER" id="PTHR34217">
    <property type="entry name" value="METAL-DEPENDENT CARBOXYPEPTIDASE"/>
    <property type="match status" value="1"/>
</dbReference>
<protein>
    <submittedName>
        <fullName evidence="9">M3 family oligoendopeptidase</fullName>
        <ecNumber evidence="9">3.4.-.-</ecNumber>
    </submittedName>
</protein>
<evidence type="ECO:0000313" key="10">
    <source>
        <dbReference type="Proteomes" id="UP001556040"/>
    </source>
</evidence>
<evidence type="ECO:0000256" key="3">
    <source>
        <dbReference type="ARBA" id="ARBA00022801"/>
    </source>
</evidence>
<feature type="domain" description="Oligopeptidase F N-terminal" evidence="8">
    <location>
        <begin position="118"/>
        <end position="182"/>
    </location>
</feature>
<dbReference type="SUPFAM" id="SSF55486">
    <property type="entry name" value="Metalloproteases ('zincins'), catalytic domain"/>
    <property type="match status" value="1"/>
</dbReference>
<keyword evidence="10" id="KW-1185">Reference proteome</keyword>
<dbReference type="PANTHER" id="PTHR34217:SF1">
    <property type="entry name" value="CARBOXYPEPTIDASE 1"/>
    <property type="match status" value="1"/>
</dbReference>
<dbReference type="InterPro" id="IPR042088">
    <property type="entry name" value="OligoPept_F_C"/>
</dbReference>
<accession>A0ABV3Q4G4</accession>
<evidence type="ECO:0000313" key="9">
    <source>
        <dbReference type="EMBL" id="MEW9502245.1"/>
    </source>
</evidence>
<sequence>MEKVTYPQKWDLDVFFNGGSSSPELTNHLEEYTQKTKAFEKNVKSFETPRSNTDIEKVRKLIEEAKSVMMGLYQSGAFASCLEAQDTKDVGANVLRGKMTSIFADFGTAFTAFQQKLSATSEDVWHSLIQDDELKTFSFVLNEWREKSKERLSEDEEGLIQALSVDGYHAWGQMYNTIISSMNIQVTVDGEEKTLSIGQANNLSSHKDPAVREEVFHKLEEAWKEKESLFAETLNHLGGFRLNVYKKRGWDHVLKEPLDINRMQQQTLDAMWGAISKNKQPFVEFLQRKAELIGLDKMTWAHVGAPVSQSSKTVSYDEGATFILKNFAKFGPEMAKFAEMAFKEGWIEAEDRADKRPGGFCTSFPLDEQSRIFMTYSGSMSNVATLAHELGHAFHTYALKPMDPFNRLYAMNVAETASTFAEMIVSDAAVKEASTDEEKISLLEDKVSRSVAFFMNIHSRFLFETRFYEERKEGPVPASRLNELMSEAQDEAFAGAMEDSHPNFWASKMHFHITGVPFYNFPYTFGYLFSLSIYAKALEEGTEYEEKYMALLRDTAIMSTEDLAMKHLNEDITKEAFWEKGIQLCIKDVEHFISLTK</sequence>
<feature type="domain" description="Peptidase M3A/M3B catalytic" evidence="7">
    <location>
        <begin position="337"/>
        <end position="560"/>
    </location>
</feature>
<evidence type="ECO:0000256" key="5">
    <source>
        <dbReference type="ARBA" id="ARBA00023049"/>
    </source>
</evidence>
<dbReference type="Gene3D" id="1.20.140.70">
    <property type="entry name" value="Oligopeptidase f, N-terminal domain"/>
    <property type="match status" value="1"/>
</dbReference>
<evidence type="ECO:0000259" key="7">
    <source>
        <dbReference type="Pfam" id="PF01432"/>
    </source>
</evidence>
<proteinExistence type="inferred from homology"/>
<comment type="cofactor">
    <cofactor evidence="6">
        <name>Zn(2+)</name>
        <dbReference type="ChEBI" id="CHEBI:29105"/>
    </cofactor>
    <text evidence="6">Binds 1 zinc ion.</text>
</comment>
<evidence type="ECO:0000256" key="1">
    <source>
        <dbReference type="ARBA" id="ARBA00022670"/>
    </source>
</evidence>
<dbReference type="InterPro" id="IPR001333">
    <property type="entry name" value="Peptidase_M32_Taq"/>
</dbReference>
<keyword evidence="4 6" id="KW-0862">Zinc</keyword>
<dbReference type="NCBIfam" id="TIGR02290">
    <property type="entry name" value="M3_fam_3"/>
    <property type="match status" value="1"/>
</dbReference>
<dbReference type="Pfam" id="PF08439">
    <property type="entry name" value="Peptidase_M3_N"/>
    <property type="match status" value="1"/>
</dbReference>
<dbReference type="InterPro" id="IPR034006">
    <property type="entry name" value="M3B_PepF_2"/>
</dbReference>
<name>A0ABV3Q4G4_9BACL</name>